<feature type="compositionally biased region" description="Low complexity" evidence="1">
    <location>
        <begin position="76"/>
        <end position="88"/>
    </location>
</feature>
<feature type="region of interest" description="Disordered" evidence="1">
    <location>
        <begin position="1"/>
        <end position="113"/>
    </location>
</feature>
<protein>
    <submittedName>
        <fullName evidence="2">Uncharacterized protein</fullName>
    </submittedName>
</protein>
<reference evidence="2 3" key="1">
    <citation type="journal article" date="2016" name="Mol. Biol. Evol.">
        <title>Comparative Genomics of Early-Diverging Mushroom-Forming Fungi Provides Insights into the Origins of Lignocellulose Decay Capabilities.</title>
        <authorList>
            <person name="Nagy L.G."/>
            <person name="Riley R."/>
            <person name="Tritt A."/>
            <person name="Adam C."/>
            <person name="Daum C."/>
            <person name="Floudas D."/>
            <person name="Sun H."/>
            <person name="Yadav J.S."/>
            <person name="Pangilinan J."/>
            <person name="Larsson K.H."/>
            <person name="Matsuura K."/>
            <person name="Barry K."/>
            <person name="Labutti K."/>
            <person name="Kuo R."/>
            <person name="Ohm R.A."/>
            <person name="Bhattacharya S.S."/>
            <person name="Shirouzu T."/>
            <person name="Yoshinaga Y."/>
            <person name="Martin F.M."/>
            <person name="Grigoriev I.V."/>
            <person name="Hibbett D.S."/>
        </authorList>
    </citation>
    <scope>NUCLEOTIDE SEQUENCE [LARGE SCALE GENOMIC DNA]</scope>
    <source>
        <strain evidence="2 3">HHB12733</strain>
    </source>
</reference>
<dbReference type="Proteomes" id="UP000076842">
    <property type="component" value="Unassembled WGS sequence"/>
</dbReference>
<evidence type="ECO:0000313" key="3">
    <source>
        <dbReference type="Proteomes" id="UP000076842"/>
    </source>
</evidence>
<evidence type="ECO:0000313" key="2">
    <source>
        <dbReference type="EMBL" id="KZT58349.1"/>
    </source>
</evidence>
<accession>A0A165GQG0</accession>
<organism evidence="2 3">
    <name type="scientific">Calocera cornea HHB12733</name>
    <dbReference type="NCBI Taxonomy" id="1353952"/>
    <lineage>
        <taxon>Eukaryota</taxon>
        <taxon>Fungi</taxon>
        <taxon>Dikarya</taxon>
        <taxon>Basidiomycota</taxon>
        <taxon>Agaricomycotina</taxon>
        <taxon>Dacrymycetes</taxon>
        <taxon>Dacrymycetales</taxon>
        <taxon>Dacrymycetaceae</taxon>
        <taxon>Calocera</taxon>
    </lineage>
</organism>
<feature type="compositionally biased region" description="Low complexity" evidence="1">
    <location>
        <begin position="1"/>
        <end position="42"/>
    </location>
</feature>
<dbReference type="AlphaFoldDB" id="A0A165GQG0"/>
<feature type="compositionally biased region" description="Low complexity" evidence="1">
    <location>
        <begin position="58"/>
        <end position="68"/>
    </location>
</feature>
<gene>
    <name evidence="2" type="ORF">CALCODRAFT_495078</name>
</gene>
<dbReference type="EMBL" id="KV423952">
    <property type="protein sequence ID" value="KZT58349.1"/>
    <property type="molecule type" value="Genomic_DNA"/>
</dbReference>
<dbReference type="InParanoid" id="A0A165GQG0"/>
<evidence type="ECO:0000256" key="1">
    <source>
        <dbReference type="SAM" id="MobiDB-lite"/>
    </source>
</evidence>
<proteinExistence type="predicted"/>
<name>A0A165GQG0_9BASI</name>
<keyword evidence="3" id="KW-1185">Reference proteome</keyword>
<sequence>MPQMGYPAGYGAQAGGQAQYGPGGPQAPMGQAQWQQQQTYQGNPAGGVGRGFAPVQGGYTQQPLQFPQQGGGRGAHPGQPGQPGYPFQNTHFPGPPYFPGEGGNGANHYNGNH</sequence>